<evidence type="ECO:0000313" key="4">
    <source>
        <dbReference type="Proteomes" id="UP000078287"/>
    </source>
</evidence>
<evidence type="ECO:0000256" key="1">
    <source>
        <dbReference type="ARBA" id="ARBA00022527"/>
    </source>
</evidence>
<proteinExistence type="predicted"/>
<dbReference type="PANTHER" id="PTHR35526:SF3">
    <property type="entry name" value="ANTI-SIGMA-F FACTOR RSBW"/>
    <property type="match status" value="1"/>
</dbReference>
<dbReference type="GO" id="GO:0004674">
    <property type="term" value="F:protein serine/threonine kinase activity"/>
    <property type="evidence" value="ECO:0007669"/>
    <property type="project" value="UniProtKB-KW"/>
</dbReference>
<accession>A0A178MF28</accession>
<dbReference type="RefSeq" id="WP_066784860.1">
    <property type="nucleotide sequence ID" value="NZ_LWQS01000039.1"/>
</dbReference>
<gene>
    <name evidence="3" type="ORF">A6A03_10910</name>
</gene>
<evidence type="ECO:0000313" key="3">
    <source>
        <dbReference type="EMBL" id="OAN47126.1"/>
    </source>
</evidence>
<name>A0A178MF28_9CHLR</name>
<keyword evidence="1" id="KW-0418">Kinase</keyword>
<dbReference type="InterPro" id="IPR050267">
    <property type="entry name" value="Anti-sigma-factor_SerPK"/>
</dbReference>
<dbReference type="Gene3D" id="3.30.565.10">
    <property type="entry name" value="Histidine kinase-like ATPase, C-terminal domain"/>
    <property type="match status" value="1"/>
</dbReference>
<dbReference type="EMBL" id="LWQS01000039">
    <property type="protein sequence ID" value="OAN47126.1"/>
    <property type="molecule type" value="Genomic_DNA"/>
</dbReference>
<dbReference type="Pfam" id="PF13581">
    <property type="entry name" value="HATPase_c_2"/>
    <property type="match status" value="1"/>
</dbReference>
<reference evidence="3 4" key="1">
    <citation type="submission" date="2016-04" db="EMBL/GenBank/DDBJ databases">
        <title>Chloroflexus islandicus sp. nov., a thermophilic filamentous anoxygenic phototrophic bacterium from geyser Strokkur (Iceland).</title>
        <authorList>
            <person name="Gaisin V.A."/>
            <person name="Kalashnikov A.M."/>
            <person name="Sukhacheva M.V."/>
            <person name="Grouzdev D.S."/>
            <person name="Ivanov T.M."/>
            <person name="Kuznetsov B."/>
            <person name="Gorlenko V.M."/>
        </authorList>
    </citation>
    <scope>NUCLEOTIDE SEQUENCE [LARGE SCALE GENOMIC DNA]</scope>
    <source>
        <strain evidence="4">isl-2</strain>
    </source>
</reference>
<protein>
    <submittedName>
        <fullName evidence="3">Anti-sigma regulatory factor</fullName>
    </submittedName>
</protein>
<keyword evidence="1" id="KW-0808">Transferase</keyword>
<organism evidence="3 4">
    <name type="scientific">Chloroflexus islandicus</name>
    <dbReference type="NCBI Taxonomy" id="1707952"/>
    <lineage>
        <taxon>Bacteria</taxon>
        <taxon>Bacillati</taxon>
        <taxon>Chloroflexota</taxon>
        <taxon>Chloroflexia</taxon>
        <taxon>Chloroflexales</taxon>
        <taxon>Chloroflexineae</taxon>
        <taxon>Chloroflexaceae</taxon>
        <taxon>Chloroflexus</taxon>
    </lineage>
</organism>
<dbReference type="SUPFAM" id="SSF55874">
    <property type="entry name" value="ATPase domain of HSP90 chaperone/DNA topoisomerase II/histidine kinase"/>
    <property type="match status" value="1"/>
</dbReference>
<dbReference type="OrthoDB" id="9798941at2"/>
<dbReference type="PANTHER" id="PTHR35526">
    <property type="entry name" value="ANTI-SIGMA-F FACTOR RSBW-RELATED"/>
    <property type="match status" value="1"/>
</dbReference>
<dbReference type="CDD" id="cd16936">
    <property type="entry name" value="HATPase_RsbW-like"/>
    <property type="match status" value="1"/>
</dbReference>
<sequence>MSDVEGATGQVIELRLPSRLGYERIAMDTAAALARRMGFADERIDALRTAIGEAVTNAIEHGNQADAAMKVVVVLTVRPDELIISVSDQGRRALELEQTKTRPHIADAFQRADKGGWGIWLMRELMDEVEFTLAPGGGNQVRMVVHLERSPVGDQ</sequence>
<keyword evidence="1" id="KW-0723">Serine/threonine-protein kinase</keyword>
<keyword evidence="4" id="KW-1185">Reference proteome</keyword>
<dbReference type="InterPro" id="IPR036890">
    <property type="entry name" value="HATPase_C_sf"/>
</dbReference>
<evidence type="ECO:0000259" key="2">
    <source>
        <dbReference type="Pfam" id="PF13581"/>
    </source>
</evidence>
<dbReference type="InterPro" id="IPR003594">
    <property type="entry name" value="HATPase_dom"/>
</dbReference>
<dbReference type="AlphaFoldDB" id="A0A178MF28"/>
<dbReference type="STRING" id="1707952.A6A03_10910"/>
<comment type="caution">
    <text evidence="3">The sequence shown here is derived from an EMBL/GenBank/DDBJ whole genome shotgun (WGS) entry which is preliminary data.</text>
</comment>
<dbReference type="Proteomes" id="UP000078287">
    <property type="component" value="Unassembled WGS sequence"/>
</dbReference>
<feature type="domain" description="Histidine kinase/HSP90-like ATPase" evidence="2">
    <location>
        <begin position="17"/>
        <end position="144"/>
    </location>
</feature>